<name>A0A9P1FTB1_9DINO</name>
<dbReference type="AlphaFoldDB" id="A0A9P1FTB1"/>
<dbReference type="EMBL" id="CAMXCT020001302">
    <property type="protein sequence ID" value="CAL1142179.1"/>
    <property type="molecule type" value="Genomic_DNA"/>
</dbReference>
<reference evidence="1" key="1">
    <citation type="submission" date="2022-10" db="EMBL/GenBank/DDBJ databases">
        <authorList>
            <person name="Chen Y."/>
            <person name="Dougan E. K."/>
            <person name="Chan C."/>
            <person name="Rhodes N."/>
            <person name="Thang M."/>
        </authorList>
    </citation>
    <scope>NUCLEOTIDE SEQUENCE</scope>
</reference>
<evidence type="ECO:0000313" key="3">
    <source>
        <dbReference type="Proteomes" id="UP001152797"/>
    </source>
</evidence>
<evidence type="ECO:0000313" key="1">
    <source>
        <dbReference type="EMBL" id="CAI3988804.1"/>
    </source>
</evidence>
<proteinExistence type="predicted"/>
<dbReference type="EMBL" id="CAMXCT010001302">
    <property type="protein sequence ID" value="CAI3988804.1"/>
    <property type="molecule type" value="Genomic_DNA"/>
</dbReference>
<evidence type="ECO:0000313" key="2">
    <source>
        <dbReference type="EMBL" id="CAL1142179.1"/>
    </source>
</evidence>
<sequence length="711" mass="80543">MSDEKVWKRWCRTFHWLRGTPKRSRCSLCPGFQSKVWKKSQLIQHERSKVHSTSAGRCCCPDAEAFRQMFDERNNGTSLRKSKHGLSKSVKLMWVSNEAIKEIVKARVQRCLTASLSQDGQGSSLGVRMTVVSFAKGHELRESCDAERLITTNSPLAFLKSELSGSHNLAKASRKASRRFFTKRLCPPHGWIGMKPLLEKSLLKKYNDSEFLGSDAAPDELKTLRLNTQLQWFRNARIRVRDAAHAAGRIYARRTTPKPKKNAESFLLSINEEAILQMAMMCDAAQEELDLIRFCDKNTVDVSQMRAAMDGFMNRINTLFLKQKALQVQSYTRHAMVWLRKETVIRVGQHFRSLGGDGTLPPQVVAECFSRMSQWVSLAEETLKAEWPSFEAIQAFSVFQLTPRLETAVVKRDLGKISQVFQEKHNLPALVKSFADCEYTAAKRRQRIADDEDFPDLKAWVSTLQGRQAADNPELVKCLARALCLSQASTSACERDFGNILGTFRKRGANPLLKEMHVRITSFLKMEPGQSSEIIRRAQQIWKEGFNSERKSGSQRGGNFVSGTALARKRQAADPNQSQSAWVKRRRLEVDRVTSLSSAGHQEHEDPILCKEAKDAIKKIQNVVTKRRFEAQQMGILQKHEPTFLWTTNTDVKKDVAMMGAHIVESWQEATCHVVDNFAAPGQRVSWAAKLSGHLIVTKDLAQGPWIQNLV</sequence>
<reference evidence="2" key="2">
    <citation type="submission" date="2024-04" db="EMBL/GenBank/DDBJ databases">
        <authorList>
            <person name="Chen Y."/>
            <person name="Shah S."/>
            <person name="Dougan E. K."/>
            <person name="Thang M."/>
            <person name="Chan C."/>
        </authorList>
    </citation>
    <scope>NUCLEOTIDE SEQUENCE [LARGE SCALE GENOMIC DNA]</scope>
</reference>
<dbReference type="EMBL" id="CAMXCT030001302">
    <property type="protein sequence ID" value="CAL4776116.1"/>
    <property type="molecule type" value="Genomic_DNA"/>
</dbReference>
<organism evidence="1">
    <name type="scientific">Cladocopium goreaui</name>
    <dbReference type="NCBI Taxonomy" id="2562237"/>
    <lineage>
        <taxon>Eukaryota</taxon>
        <taxon>Sar</taxon>
        <taxon>Alveolata</taxon>
        <taxon>Dinophyceae</taxon>
        <taxon>Suessiales</taxon>
        <taxon>Symbiodiniaceae</taxon>
        <taxon>Cladocopium</taxon>
    </lineage>
</organism>
<gene>
    <name evidence="1" type="ORF">C1SCF055_LOCUS15928</name>
</gene>
<accession>A0A9P1FTB1</accession>
<keyword evidence="3" id="KW-1185">Reference proteome</keyword>
<dbReference type="Proteomes" id="UP001152797">
    <property type="component" value="Unassembled WGS sequence"/>
</dbReference>
<protein>
    <submittedName>
        <fullName evidence="1">Uncharacterized protein</fullName>
    </submittedName>
</protein>
<comment type="caution">
    <text evidence="1">The sequence shown here is derived from an EMBL/GenBank/DDBJ whole genome shotgun (WGS) entry which is preliminary data.</text>
</comment>